<organism evidence="2 3">
    <name type="scientific">Prorocentrum cordatum</name>
    <dbReference type="NCBI Taxonomy" id="2364126"/>
    <lineage>
        <taxon>Eukaryota</taxon>
        <taxon>Sar</taxon>
        <taxon>Alveolata</taxon>
        <taxon>Dinophyceae</taxon>
        <taxon>Prorocentrales</taxon>
        <taxon>Prorocentraceae</taxon>
        <taxon>Prorocentrum</taxon>
    </lineage>
</organism>
<name>A0ABN9T608_9DINO</name>
<dbReference type="EMBL" id="CAUYUJ010014383">
    <property type="protein sequence ID" value="CAK0840472.1"/>
    <property type="molecule type" value="Genomic_DNA"/>
</dbReference>
<gene>
    <name evidence="2" type="ORF">PCOR1329_LOCUS35922</name>
</gene>
<sequence>CSRQLLCPQSRSESRMTSSSRRLMSTLPSTAARHLPGCRTGSRYLASQHGSFILSMETFALVLASAPPPTSRRAWRSWRW</sequence>
<proteinExistence type="predicted"/>
<evidence type="ECO:0000313" key="3">
    <source>
        <dbReference type="Proteomes" id="UP001189429"/>
    </source>
</evidence>
<evidence type="ECO:0000313" key="2">
    <source>
        <dbReference type="EMBL" id="CAK0840472.1"/>
    </source>
</evidence>
<feature type="compositionally biased region" description="Low complexity" evidence="1">
    <location>
        <begin position="15"/>
        <end position="26"/>
    </location>
</feature>
<keyword evidence="3" id="KW-1185">Reference proteome</keyword>
<feature type="non-terminal residue" evidence="2">
    <location>
        <position position="80"/>
    </location>
</feature>
<feature type="non-terminal residue" evidence="2">
    <location>
        <position position="1"/>
    </location>
</feature>
<dbReference type="Proteomes" id="UP001189429">
    <property type="component" value="Unassembled WGS sequence"/>
</dbReference>
<comment type="caution">
    <text evidence="2">The sequence shown here is derived from an EMBL/GenBank/DDBJ whole genome shotgun (WGS) entry which is preliminary data.</text>
</comment>
<evidence type="ECO:0000256" key="1">
    <source>
        <dbReference type="SAM" id="MobiDB-lite"/>
    </source>
</evidence>
<protein>
    <submittedName>
        <fullName evidence="2">Uncharacterized protein</fullName>
    </submittedName>
</protein>
<reference evidence="2" key="1">
    <citation type="submission" date="2023-10" db="EMBL/GenBank/DDBJ databases">
        <authorList>
            <person name="Chen Y."/>
            <person name="Shah S."/>
            <person name="Dougan E. K."/>
            <person name="Thang M."/>
            <person name="Chan C."/>
        </authorList>
    </citation>
    <scope>NUCLEOTIDE SEQUENCE [LARGE SCALE GENOMIC DNA]</scope>
</reference>
<accession>A0ABN9T608</accession>
<feature type="region of interest" description="Disordered" evidence="1">
    <location>
        <begin position="1"/>
        <end position="26"/>
    </location>
</feature>